<evidence type="ECO:0000313" key="3">
    <source>
        <dbReference type="Proteomes" id="UP000306477"/>
    </source>
</evidence>
<dbReference type="RefSeq" id="WP_136381412.1">
    <property type="nucleotide sequence ID" value="NZ_SLUB01000058.1"/>
</dbReference>
<dbReference type="Pfam" id="PF04883">
    <property type="entry name" value="HK97-gp10_like"/>
    <property type="match status" value="1"/>
</dbReference>
<accession>A0A4S3PLK3</accession>
<name>A0A4S3PLK3_9BACI</name>
<evidence type="ECO:0000313" key="2">
    <source>
        <dbReference type="EMBL" id="THE09946.1"/>
    </source>
</evidence>
<sequence length="153" mass="17246">MASREIFSIDGIEAAIKDLDRIEKEMEEKIDKVLTDLANKVIADANKLAPLLSGDLEAALVVGEVKKELKRRYIDFGVSPEVSHYATVQHEGFRVVKKGKNKGKVIYMKKPGPKTDSKPPYKGYMPGKKYLENAIKINEKLIIEELRKALSFK</sequence>
<organism evidence="2 3">
    <name type="scientific">Bacillus timonensis</name>
    <dbReference type="NCBI Taxonomy" id="1033734"/>
    <lineage>
        <taxon>Bacteria</taxon>
        <taxon>Bacillati</taxon>
        <taxon>Bacillota</taxon>
        <taxon>Bacilli</taxon>
        <taxon>Bacillales</taxon>
        <taxon>Bacillaceae</taxon>
        <taxon>Bacillus</taxon>
    </lineage>
</organism>
<protein>
    <recommendedName>
        <fullName evidence="4">HK97 gp10 family phage protein</fullName>
    </recommendedName>
</protein>
<dbReference type="OrthoDB" id="2398275at2"/>
<dbReference type="InterPro" id="IPR010064">
    <property type="entry name" value="HK97-gp10_tail"/>
</dbReference>
<comment type="caution">
    <text evidence="2">The sequence shown here is derived from an EMBL/GenBank/DDBJ whole genome shotgun (WGS) entry which is preliminary data.</text>
</comment>
<evidence type="ECO:0000256" key="1">
    <source>
        <dbReference type="SAM" id="Coils"/>
    </source>
</evidence>
<proteinExistence type="predicted"/>
<feature type="coiled-coil region" evidence="1">
    <location>
        <begin position="9"/>
        <end position="36"/>
    </location>
</feature>
<gene>
    <name evidence="2" type="ORF">E1I69_20480</name>
</gene>
<reference evidence="2 3" key="1">
    <citation type="journal article" date="2019" name="Indoor Air">
        <title>Impacts of indoor surface finishes on bacterial viability.</title>
        <authorList>
            <person name="Hu J."/>
            <person name="Maamar S.B."/>
            <person name="Glawe A.J."/>
            <person name="Gottel N."/>
            <person name="Gilbert J.A."/>
            <person name="Hartmann E.M."/>
        </authorList>
    </citation>
    <scope>NUCLEOTIDE SEQUENCE [LARGE SCALE GENOMIC DNA]</scope>
    <source>
        <strain evidence="2 3">AF060A6</strain>
    </source>
</reference>
<dbReference type="NCBIfam" id="TIGR01725">
    <property type="entry name" value="phge_HK97_gp10"/>
    <property type="match status" value="1"/>
</dbReference>
<dbReference type="AlphaFoldDB" id="A0A4S3PLK3"/>
<dbReference type="EMBL" id="SLUB01000058">
    <property type="protein sequence ID" value="THE09946.1"/>
    <property type="molecule type" value="Genomic_DNA"/>
</dbReference>
<keyword evidence="3" id="KW-1185">Reference proteome</keyword>
<evidence type="ECO:0008006" key="4">
    <source>
        <dbReference type="Google" id="ProtNLM"/>
    </source>
</evidence>
<keyword evidence="1" id="KW-0175">Coiled coil</keyword>
<dbReference type="Proteomes" id="UP000306477">
    <property type="component" value="Unassembled WGS sequence"/>
</dbReference>